<dbReference type="PANTHER" id="PTHR31744:SF107">
    <property type="entry name" value="TRANSCRIPTION FACTOR JUNGBRUNNEN 1-LIKE"/>
    <property type="match status" value="1"/>
</dbReference>
<keyword evidence="5" id="KW-0539">Nucleus</keyword>
<reference evidence="7" key="1">
    <citation type="submission" date="2018-02" db="EMBL/GenBank/DDBJ databases">
        <authorList>
            <person name="Cohen D.B."/>
            <person name="Kent A.D."/>
        </authorList>
    </citation>
    <scope>NUCLEOTIDE SEQUENCE</scope>
</reference>
<protein>
    <recommendedName>
        <fullName evidence="6">NAC domain-containing protein</fullName>
    </recommendedName>
</protein>
<evidence type="ECO:0000259" key="6">
    <source>
        <dbReference type="PROSITE" id="PS51005"/>
    </source>
</evidence>
<dbReference type="GO" id="GO:0003677">
    <property type="term" value="F:DNA binding"/>
    <property type="evidence" value="ECO:0007669"/>
    <property type="project" value="UniProtKB-KW"/>
</dbReference>
<dbReference type="PANTHER" id="PTHR31744">
    <property type="entry name" value="PROTEIN CUP-SHAPED COTYLEDON 2-RELATED"/>
    <property type="match status" value="1"/>
</dbReference>
<keyword evidence="4" id="KW-0804">Transcription</keyword>
<dbReference type="GO" id="GO:0006355">
    <property type="term" value="P:regulation of DNA-templated transcription"/>
    <property type="evidence" value="ECO:0007669"/>
    <property type="project" value="InterPro"/>
</dbReference>
<evidence type="ECO:0000313" key="7">
    <source>
        <dbReference type="EMBL" id="SPC74298.1"/>
    </source>
</evidence>
<gene>
    <name evidence="7" type="ORF">FSB_LOCUS2180</name>
</gene>
<evidence type="ECO:0000256" key="3">
    <source>
        <dbReference type="ARBA" id="ARBA00023125"/>
    </source>
</evidence>
<evidence type="ECO:0000256" key="2">
    <source>
        <dbReference type="ARBA" id="ARBA00023015"/>
    </source>
</evidence>
<name>A0A2N9EHV8_FAGSY</name>
<organism evidence="7">
    <name type="scientific">Fagus sylvatica</name>
    <name type="common">Beechnut</name>
    <dbReference type="NCBI Taxonomy" id="28930"/>
    <lineage>
        <taxon>Eukaryota</taxon>
        <taxon>Viridiplantae</taxon>
        <taxon>Streptophyta</taxon>
        <taxon>Embryophyta</taxon>
        <taxon>Tracheophyta</taxon>
        <taxon>Spermatophyta</taxon>
        <taxon>Magnoliopsida</taxon>
        <taxon>eudicotyledons</taxon>
        <taxon>Gunneridae</taxon>
        <taxon>Pentapetalae</taxon>
        <taxon>rosids</taxon>
        <taxon>fabids</taxon>
        <taxon>Fagales</taxon>
        <taxon>Fagaceae</taxon>
        <taxon>Fagus</taxon>
    </lineage>
</organism>
<dbReference type="PROSITE" id="PS51005">
    <property type="entry name" value="NAC"/>
    <property type="match status" value="1"/>
</dbReference>
<evidence type="ECO:0000256" key="1">
    <source>
        <dbReference type="ARBA" id="ARBA00004123"/>
    </source>
</evidence>
<dbReference type="InterPro" id="IPR036093">
    <property type="entry name" value="NAC_dom_sf"/>
</dbReference>
<keyword evidence="3" id="KW-0238">DNA-binding</keyword>
<dbReference type="GO" id="GO:0005634">
    <property type="term" value="C:nucleus"/>
    <property type="evidence" value="ECO:0007669"/>
    <property type="project" value="UniProtKB-SubCell"/>
</dbReference>
<evidence type="ECO:0000256" key="4">
    <source>
        <dbReference type="ARBA" id="ARBA00023163"/>
    </source>
</evidence>
<sequence length="291" mass="33379">MEVQKMSASGKDHDEVLLPGFRFHPTDEELVGFYLQRKVGKKPICLDLIKHIDIYKYDPWDLPKAGSVGEKEWYFFCRRGKKYKNSVRPNRVTGSGFWKATGIDKAIYSVKEPHECIGLKKSLVYYRGSAGKGTKTDWMMHEFRLPATKSTNLSVTKNTTHEAEVWTLCRIFKRDVSYKKYASEWQETSSKQSLTDSSSITCSSEYNNRDGYMNFGAFAAMENERKPFGDIYERNQFFAGQQSLTGEVPYMASSLSVSNPNGDDYSNEGNWDELMPMVESANNSPMQYSFR</sequence>
<feature type="domain" description="NAC" evidence="6">
    <location>
        <begin position="17"/>
        <end position="174"/>
    </location>
</feature>
<dbReference type="Pfam" id="PF02365">
    <property type="entry name" value="NAM"/>
    <property type="match status" value="1"/>
</dbReference>
<dbReference type="InterPro" id="IPR003441">
    <property type="entry name" value="NAC-dom"/>
</dbReference>
<dbReference type="EMBL" id="OIVN01000102">
    <property type="protein sequence ID" value="SPC74298.1"/>
    <property type="molecule type" value="Genomic_DNA"/>
</dbReference>
<dbReference type="FunFam" id="2.170.150.80:FF:000007">
    <property type="entry name" value="NAC domain-containing protein 35"/>
    <property type="match status" value="1"/>
</dbReference>
<dbReference type="AlphaFoldDB" id="A0A2N9EHV8"/>
<comment type="subcellular location">
    <subcellularLocation>
        <location evidence="1">Nucleus</location>
    </subcellularLocation>
</comment>
<dbReference type="GO" id="GO:0099402">
    <property type="term" value="P:plant organ development"/>
    <property type="evidence" value="ECO:0007669"/>
    <property type="project" value="UniProtKB-ARBA"/>
</dbReference>
<keyword evidence="2" id="KW-0805">Transcription regulation</keyword>
<dbReference type="SUPFAM" id="SSF101941">
    <property type="entry name" value="NAC domain"/>
    <property type="match status" value="1"/>
</dbReference>
<proteinExistence type="predicted"/>
<dbReference type="Gene3D" id="2.170.150.80">
    <property type="entry name" value="NAC domain"/>
    <property type="match status" value="1"/>
</dbReference>
<evidence type="ECO:0000256" key="5">
    <source>
        <dbReference type="ARBA" id="ARBA00023242"/>
    </source>
</evidence>
<accession>A0A2N9EHV8</accession>